<sequence length="49" mass="5466">MSDKGFPIICTLKKNTFKINAPALSNASEQNKEALLATIKLIKSKLRLY</sequence>
<keyword evidence="2" id="KW-1185">Reference proteome</keyword>
<reference evidence="1 2" key="1">
    <citation type="submission" date="2024-06" db="EMBL/GenBank/DDBJ databases">
        <title>Draft genome sequence of Helicobacter trogontum NHP16-4001.</title>
        <authorList>
            <person name="Rimbara E."/>
            <person name="Suzuki M."/>
        </authorList>
    </citation>
    <scope>NUCLEOTIDE SEQUENCE [LARGE SCALE GENOMIC DNA]</scope>
    <source>
        <strain evidence="1 2">NHP16-4001</strain>
    </source>
</reference>
<gene>
    <name evidence="1" type="ORF">NHP164001_09970</name>
</gene>
<name>A0ABQ0D3R2_9HELI</name>
<proteinExistence type="predicted"/>
<accession>A0ABQ0D3R2</accession>
<dbReference type="EMBL" id="BAAFHN010000019">
    <property type="protein sequence ID" value="GAB0172981.1"/>
    <property type="molecule type" value="Genomic_DNA"/>
</dbReference>
<protein>
    <submittedName>
        <fullName evidence="1">Uncharacterized protein</fullName>
    </submittedName>
</protein>
<dbReference type="Proteomes" id="UP001562457">
    <property type="component" value="Unassembled WGS sequence"/>
</dbReference>
<evidence type="ECO:0000313" key="2">
    <source>
        <dbReference type="Proteomes" id="UP001562457"/>
    </source>
</evidence>
<organism evidence="1 2">
    <name type="scientific">Helicobacter trogontum</name>
    <dbReference type="NCBI Taxonomy" id="50960"/>
    <lineage>
        <taxon>Bacteria</taxon>
        <taxon>Pseudomonadati</taxon>
        <taxon>Campylobacterota</taxon>
        <taxon>Epsilonproteobacteria</taxon>
        <taxon>Campylobacterales</taxon>
        <taxon>Helicobacteraceae</taxon>
        <taxon>Helicobacter</taxon>
    </lineage>
</organism>
<comment type="caution">
    <text evidence="1">The sequence shown here is derived from an EMBL/GenBank/DDBJ whole genome shotgun (WGS) entry which is preliminary data.</text>
</comment>
<evidence type="ECO:0000313" key="1">
    <source>
        <dbReference type="EMBL" id="GAB0172981.1"/>
    </source>
</evidence>